<evidence type="ECO:0000313" key="1">
    <source>
        <dbReference type="EMBL" id="AFZ21021.1"/>
    </source>
</evidence>
<reference evidence="1 2" key="1">
    <citation type="submission" date="2012-06" db="EMBL/GenBank/DDBJ databases">
        <title>Finished chromosome of genome of Microcoleus sp. PCC 7113.</title>
        <authorList>
            <consortium name="US DOE Joint Genome Institute"/>
            <person name="Gugger M."/>
            <person name="Coursin T."/>
            <person name="Rippka R."/>
            <person name="Tandeau De Marsac N."/>
            <person name="Huntemann M."/>
            <person name="Wei C.-L."/>
            <person name="Han J."/>
            <person name="Detter J.C."/>
            <person name="Han C."/>
            <person name="Tapia R."/>
            <person name="Chen A."/>
            <person name="Kyrpides N."/>
            <person name="Mavromatis K."/>
            <person name="Markowitz V."/>
            <person name="Szeto E."/>
            <person name="Ivanova N."/>
            <person name="Pagani I."/>
            <person name="Pati A."/>
            <person name="Goodwin L."/>
            <person name="Nordberg H.P."/>
            <person name="Cantor M.N."/>
            <person name="Hua S.X."/>
            <person name="Woyke T."/>
            <person name="Kerfeld C.A."/>
        </authorList>
    </citation>
    <scope>NUCLEOTIDE SEQUENCE [LARGE SCALE GENOMIC DNA]</scope>
    <source>
        <strain evidence="1 2">PCC 7113</strain>
    </source>
</reference>
<sequence>MEKTLLFLKGFESIDDNFKNKFDKVIANQDYKKNLEEKLIIALDRFDELAKADALFKFFVAHINNEITHQEFLHYLYVLDKADFHNIEKFLNFYASNEDFTSDSRLNSFAFVGLLRLVTKLDQTVFGKNEFGSKFLKILGLLA</sequence>
<dbReference type="OrthoDB" id="6398067at2"/>
<organism evidence="1 2">
    <name type="scientific">Allocoleopsis franciscana PCC 7113</name>
    <dbReference type="NCBI Taxonomy" id="1173027"/>
    <lineage>
        <taxon>Bacteria</taxon>
        <taxon>Bacillati</taxon>
        <taxon>Cyanobacteriota</taxon>
        <taxon>Cyanophyceae</taxon>
        <taxon>Coleofasciculales</taxon>
        <taxon>Coleofasciculaceae</taxon>
        <taxon>Allocoleopsis</taxon>
        <taxon>Allocoleopsis franciscana</taxon>
    </lineage>
</organism>
<keyword evidence="2" id="KW-1185">Reference proteome</keyword>
<dbReference type="AlphaFoldDB" id="K9WMJ5"/>
<accession>K9WMJ5</accession>
<dbReference type="Proteomes" id="UP000010471">
    <property type="component" value="Chromosome"/>
</dbReference>
<protein>
    <submittedName>
        <fullName evidence="1">Uncharacterized protein</fullName>
    </submittedName>
</protein>
<gene>
    <name evidence="1" type="ORF">Mic7113_5375</name>
</gene>
<proteinExistence type="predicted"/>
<dbReference type="RefSeq" id="WP_015185154.1">
    <property type="nucleotide sequence ID" value="NC_019738.1"/>
</dbReference>
<name>K9WMJ5_9CYAN</name>
<dbReference type="EMBL" id="CP003630">
    <property type="protein sequence ID" value="AFZ21021.1"/>
    <property type="molecule type" value="Genomic_DNA"/>
</dbReference>
<dbReference type="HOGENOM" id="CLU_1803960_0_0_3"/>
<dbReference type="KEGG" id="mic:Mic7113_5375"/>
<evidence type="ECO:0000313" key="2">
    <source>
        <dbReference type="Proteomes" id="UP000010471"/>
    </source>
</evidence>